<dbReference type="PROSITE" id="PS50005">
    <property type="entry name" value="TPR"/>
    <property type="match status" value="2"/>
</dbReference>
<reference evidence="1" key="1">
    <citation type="submission" date="2019-08" db="EMBL/GenBank/DDBJ databases">
        <authorList>
            <person name="Kucharzyk K."/>
            <person name="Murdoch R.W."/>
            <person name="Higgins S."/>
            <person name="Loffler F."/>
        </authorList>
    </citation>
    <scope>NUCLEOTIDE SEQUENCE</scope>
</reference>
<evidence type="ECO:0000313" key="1">
    <source>
        <dbReference type="EMBL" id="MPM41716.1"/>
    </source>
</evidence>
<name>A0A644ZLR8_9ZZZZ</name>
<comment type="caution">
    <text evidence="1">The sequence shown here is derived from an EMBL/GenBank/DDBJ whole genome shotgun (WGS) entry which is preliminary data.</text>
</comment>
<dbReference type="InterPro" id="IPR011990">
    <property type="entry name" value="TPR-like_helical_dom_sf"/>
</dbReference>
<gene>
    <name evidence="1" type="ORF">SDC9_88372</name>
</gene>
<organism evidence="1">
    <name type="scientific">bioreactor metagenome</name>
    <dbReference type="NCBI Taxonomy" id="1076179"/>
    <lineage>
        <taxon>unclassified sequences</taxon>
        <taxon>metagenomes</taxon>
        <taxon>ecological metagenomes</taxon>
    </lineage>
</organism>
<dbReference type="AlphaFoldDB" id="A0A644ZLR8"/>
<evidence type="ECO:0008006" key="2">
    <source>
        <dbReference type="Google" id="ProtNLM"/>
    </source>
</evidence>
<dbReference type="Pfam" id="PF14559">
    <property type="entry name" value="TPR_19"/>
    <property type="match status" value="1"/>
</dbReference>
<dbReference type="Gene3D" id="1.25.40.10">
    <property type="entry name" value="Tetratricopeptide repeat domain"/>
    <property type="match status" value="2"/>
</dbReference>
<proteinExistence type="predicted"/>
<dbReference type="Pfam" id="PF13432">
    <property type="entry name" value="TPR_16"/>
    <property type="match status" value="1"/>
</dbReference>
<dbReference type="InterPro" id="IPR019734">
    <property type="entry name" value="TPR_rpt"/>
</dbReference>
<accession>A0A644ZLR8</accession>
<protein>
    <recommendedName>
        <fullName evidence="2">Beta-barrel assembly-enhancing protease</fullName>
    </recommendedName>
</protein>
<dbReference type="EMBL" id="VSSQ01009467">
    <property type="protein sequence ID" value="MPM41716.1"/>
    <property type="molecule type" value="Genomic_DNA"/>
</dbReference>
<sequence>MARDPGNAEAARRLGAIYLARGQYDDAVKLLEPACRALNNDRLVLDDLSRALIGKRDYARALALLADYRKQRQGRTDGNLLLTEGLAWSRSGKVAEAENAFKAVLKIEPANAEAAYELALMLSADPARRKEAGEFYLLAKEHGVGPDSYLEEVLKAVAGSDRATLDFLRKNVLEGLEKKDWSSVDWYLAELEKLAPGDIVDRRLRMVERILQGQPGEAVKLCGEPADAPDRIVLAAALLDAGRREDALKQLGALAANEQWSEAPPAFVKHVSGRAELKARLP</sequence>
<dbReference type="SUPFAM" id="SSF48452">
    <property type="entry name" value="TPR-like"/>
    <property type="match status" value="2"/>
</dbReference>
<dbReference type="SMART" id="SM00028">
    <property type="entry name" value="TPR"/>
    <property type="match status" value="2"/>
</dbReference>